<keyword evidence="2" id="KW-1185">Reference proteome</keyword>
<dbReference type="PATRIC" id="fig|796943.3.peg.1655"/>
<evidence type="ECO:0000313" key="1">
    <source>
        <dbReference type="EMBL" id="EHL10216.1"/>
    </source>
</evidence>
<reference evidence="1" key="1">
    <citation type="submission" date="2011-08" db="EMBL/GenBank/DDBJ databases">
        <authorList>
            <consortium name="The Broad Institute Genome Sequencing Platform"/>
            <person name="Earl A."/>
            <person name="Ward D."/>
            <person name="Feldgarden M."/>
            <person name="Gevers D."/>
            <person name="Sizova M."/>
            <person name="Hazen A."/>
            <person name="Epstein S."/>
            <person name="Young S.K."/>
            <person name="Zeng Q."/>
            <person name="Gargeya S."/>
            <person name="Fitzgerald M."/>
            <person name="Haas B."/>
            <person name="Abouelleil A."/>
            <person name="Alvarado L."/>
            <person name="Arachchi H.M."/>
            <person name="Berlin A."/>
            <person name="Brown A."/>
            <person name="Chapman S.B."/>
            <person name="Chen Z."/>
            <person name="Dunbar C."/>
            <person name="Freedman E."/>
            <person name="Gearin G."/>
            <person name="Gellesch M."/>
            <person name="Goldberg J."/>
            <person name="Griggs A."/>
            <person name="Gujja S."/>
            <person name="Heiman D."/>
            <person name="Howarth C."/>
            <person name="Larson L."/>
            <person name="Lui A."/>
            <person name="MacDonald P.J.P."/>
            <person name="Montmayeur A."/>
            <person name="Murphy C."/>
            <person name="Neiman D."/>
            <person name="Pearson M."/>
            <person name="Priest M."/>
            <person name="Roberts A."/>
            <person name="Saif S."/>
            <person name="Shea T."/>
            <person name="Shenoy N."/>
            <person name="Sisk P."/>
            <person name="Stolte C."/>
            <person name="Sykes S."/>
            <person name="Wortman J."/>
            <person name="Nusbaum C."/>
            <person name="Birren B."/>
        </authorList>
    </citation>
    <scope>NUCLEOTIDE SEQUENCE [LARGE SCALE GENOMIC DNA]</scope>
    <source>
        <strain evidence="1">ACB1</strain>
    </source>
</reference>
<accession>G9WPD3</accession>
<reference evidence="1" key="2">
    <citation type="submission" date="2013-03" db="EMBL/GenBank/DDBJ databases">
        <title>The Genome Sequence of Oribacterium sp. ACB1.</title>
        <authorList>
            <consortium name="The Broad Institute Genomics Platform"/>
            <consortium name="The Broad Institute Genome Sequencing Center for Infectious Disease"/>
            <person name="Earl A."/>
            <person name="Ward D."/>
            <person name="Feldgarden M."/>
            <person name="Gevers D."/>
            <person name="Sizova M."/>
            <person name="Hazen A."/>
            <person name="Epstein S."/>
            <person name="Walker B."/>
            <person name="Young S."/>
            <person name="Zeng Q."/>
            <person name="Gargeya S."/>
            <person name="Fitzgerald M."/>
            <person name="Haas B."/>
            <person name="Abouelleil A."/>
            <person name="Allen A.W."/>
            <person name="Alvarado L."/>
            <person name="Arachchi H.M."/>
            <person name="Berlin A.M."/>
            <person name="Chapman S.B."/>
            <person name="Gainer-Dewar J."/>
            <person name="Goldberg J."/>
            <person name="Griggs A."/>
            <person name="Gujja S."/>
            <person name="Hansen M."/>
            <person name="Howarth C."/>
            <person name="Imamovic A."/>
            <person name="Ireland A."/>
            <person name="Larimer J."/>
            <person name="McCowan C."/>
            <person name="Murphy C."/>
            <person name="Pearson M."/>
            <person name="Poon T.W."/>
            <person name="Priest M."/>
            <person name="Roberts A."/>
            <person name="Saif S."/>
            <person name="Shea T."/>
            <person name="Sisk P."/>
            <person name="Sykes S."/>
            <person name="Wortman J."/>
            <person name="Nusbaum C."/>
            <person name="Birren B."/>
        </authorList>
    </citation>
    <scope>NUCLEOTIDE SEQUENCE [LARGE SCALE GENOMIC DNA]</scope>
    <source>
        <strain evidence="1">ACB1</strain>
    </source>
</reference>
<gene>
    <name evidence="1" type="ORF">HMPREF9625_01216</name>
</gene>
<name>G9WPD3_9FIRM</name>
<protein>
    <submittedName>
        <fullName evidence="1">Uncharacterized protein</fullName>
    </submittedName>
</protein>
<organism evidence="1 2">
    <name type="scientific">Oribacterium parvum ACB1</name>
    <dbReference type="NCBI Taxonomy" id="796943"/>
    <lineage>
        <taxon>Bacteria</taxon>
        <taxon>Bacillati</taxon>
        <taxon>Bacillota</taxon>
        <taxon>Clostridia</taxon>
        <taxon>Lachnospirales</taxon>
        <taxon>Lachnospiraceae</taxon>
        <taxon>Oribacterium</taxon>
    </lineage>
</organism>
<dbReference type="RefSeq" id="WP_009535063.1">
    <property type="nucleotide sequence ID" value="NZ_KE148312.1"/>
</dbReference>
<dbReference type="EMBL" id="AFZC02000001">
    <property type="protein sequence ID" value="EHL10216.1"/>
    <property type="molecule type" value="Genomic_DNA"/>
</dbReference>
<dbReference type="Proteomes" id="UP000018461">
    <property type="component" value="Unassembled WGS sequence"/>
</dbReference>
<dbReference type="HOGENOM" id="CLU_2179194_0_0_9"/>
<dbReference type="AlphaFoldDB" id="G9WPD3"/>
<evidence type="ECO:0000313" key="2">
    <source>
        <dbReference type="Proteomes" id="UP000018461"/>
    </source>
</evidence>
<comment type="caution">
    <text evidence="1">The sequence shown here is derived from an EMBL/GenBank/DDBJ whole genome shotgun (WGS) entry which is preliminary data.</text>
</comment>
<proteinExistence type="predicted"/>
<sequence length="127" mass="14659">MKKNTVRVIKIGKEALYEFLYENMISEEESLLQVPATEVMNSFAMDWERGEFIFMAHQAEDADGELIPLPKEIQPETLLKALPETAESLLKRGKVYRDYSFEELKRLCGENEDNDGNIHRCKNPSGF</sequence>